<dbReference type="PROSITE" id="PS51257">
    <property type="entry name" value="PROKAR_LIPOPROTEIN"/>
    <property type="match status" value="1"/>
</dbReference>
<gene>
    <name evidence="2" type="ORF">H4O21_21635</name>
</gene>
<evidence type="ECO:0000313" key="3">
    <source>
        <dbReference type="Proteomes" id="UP000565262"/>
    </source>
</evidence>
<dbReference type="AlphaFoldDB" id="A0A839IXW4"/>
<dbReference type="RefSeq" id="WP_182811087.1">
    <property type="nucleotide sequence ID" value="NZ_JACJFM010000047.1"/>
</dbReference>
<proteinExistence type="predicted"/>
<feature type="compositionally biased region" description="Basic residues" evidence="1">
    <location>
        <begin position="47"/>
        <end position="61"/>
    </location>
</feature>
<name>A0A839IXW4_9GAMM</name>
<dbReference type="EMBL" id="JACJFM010000047">
    <property type="protein sequence ID" value="MBB1489217.1"/>
    <property type="molecule type" value="Genomic_DNA"/>
</dbReference>
<reference evidence="2 3" key="1">
    <citation type="submission" date="2020-08" db="EMBL/GenBank/DDBJ databases">
        <title>Oceanospirillum sp. nov. isolated from marine sediment.</title>
        <authorList>
            <person name="Ji X."/>
        </authorList>
    </citation>
    <scope>NUCLEOTIDE SEQUENCE [LARGE SCALE GENOMIC DNA]</scope>
    <source>
        <strain evidence="2 3">D5</strain>
    </source>
</reference>
<evidence type="ECO:0000313" key="2">
    <source>
        <dbReference type="EMBL" id="MBB1489217.1"/>
    </source>
</evidence>
<keyword evidence="3" id="KW-1185">Reference proteome</keyword>
<sequence>MKSLLLTLTLSSLLLSGCQLTRVQGQVDDIDVDIKKTQEQGNETQPKTKHCPPGHAKKGWC</sequence>
<evidence type="ECO:0008006" key="4">
    <source>
        <dbReference type="Google" id="ProtNLM"/>
    </source>
</evidence>
<comment type="caution">
    <text evidence="2">The sequence shown here is derived from an EMBL/GenBank/DDBJ whole genome shotgun (WGS) entry which is preliminary data.</text>
</comment>
<organism evidence="2 3">
    <name type="scientific">Oceanospirillum sediminis</name>
    <dbReference type="NCBI Taxonomy" id="2760088"/>
    <lineage>
        <taxon>Bacteria</taxon>
        <taxon>Pseudomonadati</taxon>
        <taxon>Pseudomonadota</taxon>
        <taxon>Gammaproteobacteria</taxon>
        <taxon>Oceanospirillales</taxon>
        <taxon>Oceanospirillaceae</taxon>
        <taxon>Oceanospirillum</taxon>
    </lineage>
</organism>
<accession>A0A839IXW4</accession>
<feature type="region of interest" description="Disordered" evidence="1">
    <location>
        <begin position="37"/>
        <end position="61"/>
    </location>
</feature>
<evidence type="ECO:0000256" key="1">
    <source>
        <dbReference type="SAM" id="MobiDB-lite"/>
    </source>
</evidence>
<dbReference type="Proteomes" id="UP000565262">
    <property type="component" value="Unassembled WGS sequence"/>
</dbReference>
<protein>
    <recommendedName>
        <fullName evidence="4">Lipoprotein</fullName>
    </recommendedName>
</protein>